<feature type="region of interest" description="Disordered" evidence="2">
    <location>
        <begin position="191"/>
        <end position="391"/>
    </location>
</feature>
<reference evidence="5 6" key="1">
    <citation type="submission" date="2015-01" db="EMBL/GenBank/DDBJ databases">
        <title>Evolution of Trichinella species and genotypes.</title>
        <authorList>
            <person name="Korhonen P.K."/>
            <person name="Edoardo P."/>
            <person name="Giuseppe L.R."/>
            <person name="Gasser R.B."/>
        </authorList>
    </citation>
    <scope>NUCLEOTIDE SEQUENCE [LARGE SCALE GENOMIC DNA]</scope>
    <source>
        <strain evidence="5">ISS417</strain>
    </source>
</reference>
<dbReference type="GO" id="GO:0005581">
    <property type="term" value="C:collagen trimer"/>
    <property type="evidence" value="ECO:0007669"/>
    <property type="project" value="UniProtKB-KW"/>
</dbReference>
<evidence type="ECO:0000313" key="5">
    <source>
        <dbReference type="EMBL" id="KRX44397.1"/>
    </source>
</evidence>
<evidence type="ECO:0000256" key="1">
    <source>
        <dbReference type="ARBA" id="ARBA00022737"/>
    </source>
</evidence>
<dbReference type="OrthoDB" id="5920397at2759"/>
<dbReference type="InterPro" id="IPR008160">
    <property type="entry name" value="Collagen"/>
</dbReference>
<feature type="compositionally biased region" description="Pro residues" evidence="2">
    <location>
        <begin position="192"/>
        <end position="201"/>
    </location>
</feature>
<keyword evidence="5" id="KW-0176">Collagen</keyword>
<dbReference type="PANTHER" id="PTHR24637">
    <property type="entry name" value="COLLAGEN"/>
    <property type="match status" value="1"/>
</dbReference>
<keyword evidence="3" id="KW-0472">Membrane</keyword>
<evidence type="ECO:0000256" key="2">
    <source>
        <dbReference type="SAM" id="MobiDB-lite"/>
    </source>
</evidence>
<feature type="domain" description="Nematode cuticle collagen N-terminal" evidence="4">
    <location>
        <begin position="62"/>
        <end position="114"/>
    </location>
</feature>
<dbReference type="Pfam" id="PF01484">
    <property type="entry name" value="Col_cuticle_N"/>
    <property type="match status" value="1"/>
</dbReference>
<keyword evidence="3" id="KW-1133">Transmembrane helix</keyword>
<sequence length="412" mass="43383">MSNSCVLLTQAVLIRWYVGWIFSHLCLLNAVYCSNMEKVTMPYVAFKGNGEEKDRSFDTAAFAAWIAILISTCVIGICAIGLPTLTGMVNSGKHNMDNDMLEIKRQADRIWVEMMSVHERLRNKRQAYGSYLRGGGMPSDQMLRYPNEQFGAPSSPTYMYPEQPMPDTGYGQAGPSQGQLGAEECVCDQPNLCPPGPPGEPGLPGLDGKDGLPGENGLPGRDGTLVPDEDDCQICPMGPPGPPGPEGPRGPQGFKGPRGQPGRPGAPGRDNTEVGTPGPPGPPGRDGNPGPQGLPGANSEGGKGEKGEPGPPGPMGEVGPQGAPGIPYSGPPLSGYPGAPGQPGEMGPQGQPGPPGPPGPVGEPGRDGQYCPCPNRRPPEPQPPPYMSQQPIIVENFGPPVFQNYQRRHRIH</sequence>
<gene>
    <name evidence="5" type="primary">lon-3</name>
    <name evidence="5" type="ORF">T05_15707</name>
</gene>
<dbReference type="Pfam" id="PF01391">
    <property type="entry name" value="Collagen"/>
    <property type="match status" value="1"/>
</dbReference>
<dbReference type="Proteomes" id="UP000055048">
    <property type="component" value="Unassembled WGS sequence"/>
</dbReference>
<dbReference type="EMBL" id="JYDJ01000097">
    <property type="protein sequence ID" value="KRX44397.1"/>
    <property type="molecule type" value="Genomic_DNA"/>
</dbReference>
<comment type="caution">
    <text evidence="5">The sequence shown here is derived from an EMBL/GenBank/DDBJ whole genome shotgun (WGS) entry which is preliminary data.</text>
</comment>
<accession>A0A0V0TZF7</accession>
<dbReference type="PANTHER" id="PTHR24637:SF428">
    <property type="entry name" value="SCAVENGER RECEPTOR CLASS A MEMBER 3"/>
    <property type="match status" value="1"/>
</dbReference>
<feature type="compositionally biased region" description="Pro residues" evidence="2">
    <location>
        <begin position="351"/>
        <end position="361"/>
    </location>
</feature>
<dbReference type="GO" id="GO:0042302">
    <property type="term" value="F:structural constituent of cuticle"/>
    <property type="evidence" value="ECO:0007669"/>
    <property type="project" value="InterPro"/>
</dbReference>
<evidence type="ECO:0000259" key="4">
    <source>
        <dbReference type="SMART" id="SM01088"/>
    </source>
</evidence>
<keyword evidence="6" id="KW-1185">Reference proteome</keyword>
<keyword evidence="3" id="KW-0812">Transmembrane</keyword>
<feature type="transmembrane region" description="Helical" evidence="3">
    <location>
        <begin position="62"/>
        <end position="86"/>
    </location>
</feature>
<organism evidence="5 6">
    <name type="scientific">Trichinella murrelli</name>
    <dbReference type="NCBI Taxonomy" id="144512"/>
    <lineage>
        <taxon>Eukaryota</taxon>
        <taxon>Metazoa</taxon>
        <taxon>Ecdysozoa</taxon>
        <taxon>Nematoda</taxon>
        <taxon>Enoplea</taxon>
        <taxon>Dorylaimia</taxon>
        <taxon>Trichinellida</taxon>
        <taxon>Trichinellidae</taxon>
        <taxon>Trichinella</taxon>
    </lineage>
</organism>
<dbReference type="SMART" id="SM01088">
    <property type="entry name" value="Col_cuticle_N"/>
    <property type="match status" value="1"/>
</dbReference>
<dbReference type="STRING" id="144512.A0A0V0TZF7"/>
<evidence type="ECO:0000313" key="6">
    <source>
        <dbReference type="Proteomes" id="UP000055048"/>
    </source>
</evidence>
<name>A0A0V0TZF7_9BILA</name>
<proteinExistence type="predicted"/>
<protein>
    <submittedName>
        <fullName evidence="5">Cuticle collagen lon-3</fullName>
    </submittedName>
</protein>
<feature type="transmembrane region" description="Helical" evidence="3">
    <location>
        <begin position="12"/>
        <end position="32"/>
    </location>
</feature>
<dbReference type="AlphaFoldDB" id="A0A0V0TZF7"/>
<keyword evidence="1" id="KW-0677">Repeat</keyword>
<feature type="compositionally biased region" description="Low complexity" evidence="2">
    <location>
        <begin position="315"/>
        <end position="349"/>
    </location>
</feature>
<feature type="compositionally biased region" description="Pro residues" evidence="2">
    <location>
        <begin position="237"/>
        <end position="248"/>
    </location>
</feature>
<evidence type="ECO:0000256" key="3">
    <source>
        <dbReference type="SAM" id="Phobius"/>
    </source>
</evidence>
<dbReference type="InterPro" id="IPR002486">
    <property type="entry name" value="Col_cuticle_N"/>
</dbReference>
<feature type="compositionally biased region" description="Low complexity" evidence="2">
    <location>
        <begin position="249"/>
        <end position="269"/>
    </location>
</feature>